<reference evidence="1" key="1">
    <citation type="submission" date="2022-06" db="EMBL/GenBank/DDBJ databases">
        <title>Detection of beta-lactamases in bacteria of animal origin.</title>
        <authorList>
            <person name="Mlynarcik P."/>
            <person name="Zdarska V."/>
            <person name="Chudobova H."/>
            <person name="Prochazkova P."/>
            <person name="Hricova K."/>
            <person name="Mezerova K."/>
            <person name="Bardon J."/>
            <person name="Dolejska M."/>
            <person name="Sukkar I."/>
            <person name="Kolar M."/>
        </authorList>
    </citation>
    <scope>NUCLEOTIDE SEQUENCE</scope>
    <source>
        <strain evidence="1">S 300-3</strain>
    </source>
</reference>
<dbReference type="EMBL" id="JAMYBS010000001">
    <property type="protein sequence ID" value="MCO7543259.1"/>
    <property type="molecule type" value="Genomic_DNA"/>
</dbReference>
<evidence type="ECO:0000313" key="2">
    <source>
        <dbReference type="Proteomes" id="UP001165292"/>
    </source>
</evidence>
<organism evidence="1 2">
    <name type="scientific">Stutzerimonas nitrititolerans</name>
    <dbReference type="NCBI Taxonomy" id="2482751"/>
    <lineage>
        <taxon>Bacteria</taxon>
        <taxon>Pseudomonadati</taxon>
        <taxon>Pseudomonadota</taxon>
        <taxon>Gammaproteobacteria</taxon>
        <taxon>Pseudomonadales</taxon>
        <taxon>Pseudomonadaceae</taxon>
        <taxon>Stutzerimonas</taxon>
    </lineage>
</organism>
<comment type="caution">
    <text evidence="1">The sequence shown here is derived from an EMBL/GenBank/DDBJ whole genome shotgun (WGS) entry which is preliminary data.</text>
</comment>
<dbReference type="InterPro" id="IPR036514">
    <property type="entry name" value="SGNH_hydro_sf"/>
</dbReference>
<name>A0AA41WHR9_9GAMM</name>
<dbReference type="Gene3D" id="3.40.50.1110">
    <property type="entry name" value="SGNH hydrolase"/>
    <property type="match status" value="1"/>
</dbReference>
<proteinExistence type="predicted"/>
<evidence type="ECO:0000313" key="1">
    <source>
        <dbReference type="EMBL" id="MCO7543259.1"/>
    </source>
</evidence>
<dbReference type="Proteomes" id="UP001165292">
    <property type="component" value="Unassembled WGS sequence"/>
</dbReference>
<accession>A0AA41WHR9</accession>
<gene>
    <name evidence="1" type="ORF">NJF43_00630</name>
</gene>
<sequence>MRELLPINTTLWNNLTGQYDKARLFDDTHEIILRLTTASAGRCDWYINQTLVAKDVSCKHLVRSRPLQENVEFSIRVEYDDQVVYLEHQRISGNTILALGDSFASGEGNPDHAAVLGNRPDRSSVVSRDWFLEPNYGNYRYRASAQWWDETCHRSFLSWQSLYTLGQAMSDPHQVVRFASFACSGAELYDGFFRAQLNPPGFGSVTGVRNRAAAEPLQSH</sequence>
<protein>
    <submittedName>
        <fullName evidence="1">Uncharacterized protein</fullName>
    </submittedName>
</protein>
<dbReference type="AlphaFoldDB" id="A0AA41WHR9"/>
<dbReference type="GO" id="GO:0016788">
    <property type="term" value="F:hydrolase activity, acting on ester bonds"/>
    <property type="evidence" value="ECO:0007669"/>
    <property type="project" value="UniProtKB-ARBA"/>
</dbReference>
<dbReference type="RefSeq" id="WP_253162036.1">
    <property type="nucleotide sequence ID" value="NZ_JAMYBS010000001.1"/>
</dbReference>